<keyword evidence="1" id="KW-0472">Membrane</keyword>
<name>M0AJU5_NATA1</name>
<dbReference type="EMBL" id="AOIO01000038">
    <property type="protein sequence ID" value="ELY98636.1"/>
    <property type="molecule type" value="Genomic_DNA"/>
</dbReference>
<reference evidence="2 3" key="1">
    <citation type="journal article" date="2014" name="PLoS Genet.">
        <title>Phylogenetically driven sequencing of extremely halophilic archaea reveals strategies for static and dynamic osmo-response.</title>
        <authorList>
            <person name="Becker E.A."/>
            <person name="Seitzer P.M."/>
            <person name="Tritt A."/>
            <person name="Larsen D."/>
            <person name="Krusor M."/>
            <person name="Yao A.I."/>
            <person name="Wu D."/>
            <person name="Madern D."/>
            <person name="Eisen J.A."/>
            <person name="Darling A.E."/>
            <person name="Facciotti M.T."/>
        </authorList>
    </citation>
    <scope>NUCLEOTIDE SEQUENCE [LARGE SCALE GENOMIC DNA]</scope>
    <source>
        <strain evidence="2 3">DSM 12278</strain>
    </source>
</reference>
<accession>M0AJU5</accession>
<feature type="transmembrane region" description="Helical" evidence="1">
    <location>
        <begin position="20"/>
        <end position="51"/>
    </location>
</feature>
<organism evidence="2 3">
    <name type="scientific">Natrialba asiatica (strain ATCC 700177 / DSM 12278 / JCM 9576 / FERM P-10747 / NBRC 102637 / 172P1)</name>
    <dbReference type="NCBI Taxonomy" id="29540"/>
    <lineage>
        <taxon>Archaea</taxon>
        <taxon>Methanobacteriati</taxon>
        <taxon>Methanobacteriota</taxon>
        <taxon>Stenosarchaea group</taxon>
        <taxon>Halobacteria</taxon>
        <taxon>Halobacteriales</taxon>
        <taxon>Natrialbaceae</taxon>
        <taxon>Natrialba</taxon>
    </lineage>
</organism>
<keyword evidence="1" id="KW-1133">Transmembrane helix</keyword>
<proteinExistence type="predicted"/>
<dbReference type="Proteomes" id="UP000011554">
    <property type="component" value="Unassembled WGS sequence"/>
</dbReference>
<evidence type="ECO:0000256" key="1">
    <source>
        <dbReference type="SAM" id="Phobius"/>
    </source>
</evidence>
<comment type="caution">
    <text evidence="2">The sequence shown here is derived from an EMBL/GenBank/DDBJ whole genome shotgun (WGS) entry which is preliminary data.</text>
</comment>
<keyword evidence="1" id="KW-0812">Transmembrane</keyword>
<evidence type="ECO:0000313" key="2">
    <source>
        <dbReference type="EMBL" id="ELY98636.1"/>
    </source>
</evidence>
<dbReference type="AlphaFoldDB" id="M0AJU5"/>
<keyword evidence="3" id="KW-1185">Reference proteome</keyword>
<dbReference type="STRING" id="29540.C481_16967"/>
<gene>
    <name evidence="2" type="ORF">C481_16967</name>
</gene>
<evidence type="ECO:0000313" key="3">
    <source>
        <dbReference type="Proteomes" id="UP000011554"/>
    </source>
</evidence>
<sequence length="67" mass="7216">MCVTLHLMPIAVESRLAPSVLIANVAIPTVFIALILLVGGLITGGIAFVLVHLFRRFSTKSEEPSDR</sequence>
<protein>
    <submittedName>
        <fullName evidence="2">Uncharacterized protein</fullName>
    </submittedName>
</protein>
<dbReference type="eggNOG" id="ENOG502N64Z">
    <property type="taxonomic scope" value="Archaea"/>
</dbReference>